<keyword evidence="9" id="KW-0966">Cell projection</keyword>
<accession>A0A6J1Q978</accession>
<dbReference type="RefSeq" id="XP_024878218.1">
    <property type="nucleotide sequence ID" value="XM_025022450.1"/>
</dbReference>
<keyword evidence="7" id="KW-0969">Cilium</keyword>
<evidence type="ECO:0000256" key="10">
    <source>
        <dbReference type="SAM" id="Coils"/>
    </source>
</evidence>
<gene>
    <name evidence="12 13" type="primary">LOC112458694</name>
</gene>
<dbReference type="PANTHER" id="PTHR31598:SF1">
    <property type="entry name" value="DYNEIN REGULATORY COMPLEX PROTEIN 10"/>
    <property type="match status" value="1"/>
</dbReference>
<keyword evidence="5" id="KW-0963">Cytoplasm</keyword>
<keyword evidence="11" id="KW-1185">Reference proteome</keyword>
<evidence type="ECO:0000313" key="13">
    <source>
        <dbReference type="RefSeq" id="XP_024878219.1"/>
    </source>
</evidence>
<evidence type="ECO:0000256" key="9">
    <source>
        <dbReference type="ARBA" id="ARBA00023273"/>
    </source>
</evidence>
<organism evidence="11 12">
    <name type="scientific">Temnothorax curvispinosus</name>
    <dbReference type="NCBI Taxonomy" id="300111"/>
    <lineage>
        <taxon>Eukaryota</taxon>
        <taxon>Metazoa</taxon>
        <taxon>Ecdysozoa</taxon>
        <taxon>Arthropoda</taxon>
        <taxon>Hexapoda</taxon>
        <taxon>Insecta</taxon>
        <taxon>Pterygota</taxon>
        <taxon>Neoptera</taxon>
        <taxon>Endopterygota</taxon>
        <taxon>Hymenoptera</taxon>
        <taxon>Apocrita</taxon>
        <taxon>Aculeata</taxon>
        <taxon>Formicoidea</taxon>
        <taxon>Formicidae</taxon>
        <taxon>Myrmicinae</taxon>
        <taxon>Temnothorax</taxon>
    </lineage>
</organism>
<evidence type="ECO:0000256" key="4">
    <source>
        <dbReference type="ARBA" id="ARBA00021752"/>
    </source>
</evidence>
<reference evidence="12 13" key="1">
    <citation type="submission" date="2025-04" db="UniProtKB">
        <authorList>
            <consortium name="RefSeq"/>
        </authorList>
    </citation>
    <scope>IDENTIFICATION</scope>
    <source>
        <tissue evidence="12 13">Whole body</tissue>
    </source>
</reference>
<proteinExistence type="inferred from homology"/>
<dbReference type="RefSeq" id="XP_024878219.1">
    <property type="nucleotide sequence ID" value="XM_025022451.1"/>
</dbReference>
<feature type="coiled-coil region" evidence="10">
    <location>
        <begin position="171"/>
        <end position="198"/>
    </location>
</feature>
<evidence type="ECO:0000256" key="1">
    <source>
        <dbReference type="ARBA" id="ARBA00003029"/>
    </source>
</evidence>
<sequence>MTSALFLCHIHYFLEHISRRMYVMPGEGRSKELHYRKLWHCQKKSIVDVARFTTDLERQRINHRNTLEDVVKRYKKNIVAIDGIDKRCNEYVTNTNTRYEKKQIAVCKAWEYERNEIQVALGNVTDDLEFLKDVNTKLEETIRKRKLTTESKLLAIMIKYDTEIGSRCKTLEELSEVYKYNELEKHDLEKEMKRQEEAYLVFIKRKEKTGITYFYKSLALFEQAHSARIIQRWWRKIFWDRKGKEEVEKEKKVQHYF</sequence>
<dbReference type="OrthoDB" id="536093at2759"/>
<comment type="similarity">
    <text evidence="3">Belongs to the DRC10 family.</text>
</comment>
<protein>
    <recommendedName>
        <fullName evidence="4">Dynein regulatory complex protein 10</fullName>
    </recommendedName>
</protein>
<evidence type="ECO:0000256" key="2">
    <source>
        <dbReference type="ARBA" id="ARBA00004611"/>
    </source>
</evidence>
<comment type="subcellular location">
    <subcellularLocation>
        <location evidence="2">Cytoplasm</location>
        <location evidence="2">Cytoskeleton</location>
        <location evidence="2">Flagellum axoneme</location>
    </subcellularLocation>
</comment>
<dbReference type="GeneID" id="112458694"/>
<keyword evidence="8" id="KW-0206">Cytoskeleton</keyword>
<keyword evidence="6" id="KW-0282">Flagellum</keyword>
<evidence type="ECO:0000256" key="5">
    <source>
        <dbReference type="ARBA" id="ARBA00022490"/>
    </source>
</evidence>
<name>A0A6J1Q978_9HYME</name>
<dbReference type="InterPro" id="IPR042815">
    <property type="entry name" value="DRC10"/>
</dbReference>
<dbReference type="AlphaFoldDB" id="A0A6J1Q978"/>
<evidence type="ECO:0000256" key="8">
    <source>
        <dbReference type="ARBA" id="ARBA00023212"/>
    </source>
</evidence>
<evidence type="ECO:0000256" key="3">
    <source>
        <dbReference type="ARBA" id="ARBA00009071"/>
    </source>
</evidence>
<evidence type="ECO:0000256" key="7">
    <source>
        <dbReference type="ARBA" id="ARBA00023069"/>
    </source>
</evidence>
<evidence type="ECO:0000256" key="6">
    <source>
        <dbReference type="ARBA" id="ARBA00022846"/>
    </source>
</evidence>
<evidence type="ECO:0000313" key="11">
    <source>
        <dbReference type="Proteomes" id="UP000504618"/>
    </source>
</evidence>
<keyword evidence="10" id="KW-0175">Coiled coil</keyword>
<evidence type="ECO:0000313" key="12">
    <source>
        <dbReference type="RefSeq" id="XP_024878218.1"/>
    </source>
</evidence>
<dbReference type="Proteomes" id="UP000504618">
    <property type="component" value="Unplaced"/>
</dbReference>
<dbReference type="PANTHER" id="PTHR31598">
    <property type="entry name" value="IQ DOMAIN-CONTAINING PROTEIN D"/>
    <property type="match status" value="1"/>
</dbReference>
<comment type="function">
    <text evidence="1">Component of the nexin-dynein regulatory complex (N-DRC), a key regulator of ciliary/flagellar motility which maintains the alignment and integrity of the distal axoneme and regulates microtubule sliding in motile axonemes.</text>
</comment>